<evidence type="ECO:0000313" key="2">
    <source>
        <dbReference type="Proteomes" id="UP000229401"/>
    </source>
</evidence>
<gene>
    <name evidence="1" type="ORF">COY87_01110</name>
</gene>
<comment type="caution">
    <text evidence="1">The sequence shown here is derived from an EMBL/GenBank/DDBJ whole genome shotgun (WGS) entry which is preliminary data.</text>
</comment>
<organism evidence="1 2">
    <name type="scientific">Candidatus Roizmanbacteria bacterium CG_4_10_14_0_8_um_filter_33_9</name>
    <dbReference type="NCBI Taxonomy" id="1974826"/>
    <lineage>
        <taxon>Bacteria</taxon>
        <taxon>Candidatus Roizmaniibacteriota</taxon>
    </lineage>
</organism>
<reference evidence="2" key="1">
    <citation type="submission" date="2017-09" db="EMBL/GenBank/DDBJ databases">
        <title>Depth-based differentiation of microbial function through sediment-hosted aquifers and enrichment of novel symbionts in the deep terrestrial subsurface.</title>
        <authorList>
            <person name="Probst A.J."/>
            <person name="Ladd B."/>
            <person name="Jarett J.K."/>
            <person name="Geller-Mcgrath D.E."/>
            <person name="Sieber C.M.K."/>
            <person name="Emerson J.B."/>
            <person name="Anantharaman K."/>
            <person name="Thomas B.C."/>
            <person name="Malmstrom R."/>
            <person name="Stieglmeier M."/>
            <person name="Klingl A."/>
            <person name="Woyke T."/>
            <person name="Ryan C.M."/>
            <person name="Banfield J.F."/>
        </authorList>
    </citation>
    <scope>NUCLEOTIDE SEQUENCE [LARGE SCALE GENOMIC DNA]</scope>
</reference>
<proteinExistence type="predicted"/>
<evidence type="ECO:0008006" key="3">
    <source>
        <dbReference type="Google" id="ProtNLM"/>
    </source>
</evidence>
<protein>
    <recommendedName>
        <fullName evidence="3">Mannosyl-glycoprotein endo-beta-N-acetylglucosamidase-like domain-containing protein</fullName>
    </recommendedName>
</protein>
<dbReference type="Proteomes" id="UP000229401">
    <property type="component" value="Unassembled WGS sequence"/>
</dbReference>
<sequence length="186" mass="21057">MDKIFLIIIGLILFLYSTYGVNATFVAGNSAEFNYTTSSEKEFKKKDDYLIKKSVIKNVLEKYNSPLSGDIDAFITTCYSYNLDCYLLPSIAGVESTFGKFIYPGSFNPFGWGGGMIQFDSYSQGIETVGKGLREKYINKGAETIEQIGRIYCEGNTWAGKVRYFMNQFMIEEENQLILKSNIVEL</sequence>
<accession>A0A2M7QKF0</accession>
<dbReference type="EMBL" id="PFLI01000042">
    <property type="protein sequence ID" value="PIY72411.1"/>
    <property type="molecule type" value="Genomic_DNA"/>
</dbReference>
<evidence type="ECO:0000313" key="1">
    <source>
        <dbReference type="EMBL" id="PIY72411.1"/>
    </source>
</evidence>
<dbReference type="AlphaFoldDB" id="A0A2M7QKF0"/>
<name>A0A2M7QKF0_9BACT</name>